<dbReference type="EC" id="2.7.13.3" evidence="2"/>
<evidence type="ECO:0000256" key="3">
    <source>
        <dbReference type="ARBA" id="ARBA00022553"/>
    </source>
</evidence>
<protein>
    <recommendedName>
        <fullName evidence="2">histidine kinase</fullName>
        <ecNumber evidence="2">2.7.13.3</ecNumber>
    </recommendedName>
</protein>
<comment type="caution">
    <text evidence="7">The sequence shown here is derived from an EMBL/GenBank/DDBJ whole genome shotgun (WGS) entry which is preliminary data.</text>
</comment>
<dbReference type="Gene3D" id="1.10.287.130">
    <property type="match status" value="1"/>
</dbReference>
<dbReference type="CDD" id="cd00082">
    <property type="entry name" value="HisKA"/>
    <property type="match status" value="1"/>
</dbReference>
<reference evidence="7" key="1">
    <citation type="journal article" date="2020" name="mSystems">
        <title>Genome- and Community-Level Interaction Insights into Carbon Utilization and Element Cycling Functions of Hydrothermarchaeota in Hydrothermal Sediment.</title>
        <authorList>
            <person name="Zhou Z."/>
            <person name="Liu Y."/>
            <person name="Xu W."/>
            <person name="Pan J."/>
            <person name="Luo Z.H."/>
            <person name="Li M."/>
        </authorList>
    </citation>
    <scope>NUCLEOTIDE SEQUENCE [LARGE SCALE GENOMIC DNA]</scope>
    <source>
        <strain evidence="7">SpSt-374</strain>
    </source>
</reference>
<dbReference type="EMBL" id="DSPX01000098">
    <property type="protein sequence ID" value="HGG00983.1"/>
    <property type="molecule type" value="Genomic_DNA"/>
</dbReference>
<dbReference type="InterPro" id="IPR003661">
    <property type="entry name" value="HisK_dim/P_dom"/>
</dbReference>
<dbReference type="SUPFAM" id="SSF52172">
    <property type="entry name" value="CheY-like"/>
    <property type="match status" value="1"/>
</dbReference>
<organism evidence="7">
    <name type="scientific">Planktothricoides sp. SpSt-374</name>
    <dbReference type="NCBI Taxonomy" id="2282167"/>
    <lineage>
        <taxon>Bacteria</taxon>
        <taxon>Bacillati</taxon>
        <taxon>Cyanobacteriota</taxon>
        <taxon>Cyanophyceae</taxon>
        <taxon>Oscillatoriophycideae</taxon>
        <taxon>Oscillatoriales</taxon>
        <taxon>Oscillatoriaceae</taxon>
        <taxon>Planktothricoides</taxon>
    </lineage>
</organism>
<evidence type="ECO:0000313" key="7">
    <source>
        <dbReference type="EMBL" id="HGG00983.1"/>
    </source>
</evidence>
<name>A0A7C3ZJU8_9CYAN</name>
<gene>
    <name evidence="7" type="ORF">ENR15_10115</name>
</gene>
<dbReference type="Pfam" id="PF00072">
    <property type="entry name" value="Response_reg"/>
    <property type="match status" value="1"/>
</dbReference>
<feature type="domain" description="Response regulatory" evidence="6">
    <location>
        <begin position="3"/>
        <end position="119"/>
    </location>
</feature>
<proteinExistence type="predicted"/>
<feature type="modified residue" description="4-aspartylphosphate" evidence="5">
    <location>
        <position position="52"/>
    </location>
</feature>
<dbReference type="Pfam" id="PF00512">
    <property type="entry name" value="HisKA"/>
    <property type="match status" value="1"/>
</dbReference>
<dbReference type="CDD" id="cd17574">
    <property type="entry name" value="REC_OmpR"/>
    <property type="match status" value="1"/>
</dbReference>
<dbReference type="PROSITE" id="PS50110">
    <property type="entry name" value="RESPONSE_REGULATORY"/>
    <property type="match status" value="1"/>
</dbReference>
<dbReference type="InterPro" id="IPR011006">
    <property type="entry name" value="CheY-like_superfamily"/>
</dbReference>
<dbReference type="PANTHER" id="PTHR43547">
    <property type="entry name" value="TWO-COMPONENT HISTIDINE KINASE"/>
    <property type="match status" value="1"/>
</dbReference>
<keyword evidence="4" id="KW-0902">Two-component regulatory system</keyword>
<evidence type="ECO:0000256" key="2">
    <source>
        <dbReference type="ARBA" id="ARBA00012438"/>
    </source>
</evidence>
<dbReference type="SUPFAM" id="SSF47384">
    <property type="entry name" value="Homodimeric domain of signal transducing histidine kinase"/>
    <property type="match status" value="1"/>
</dbReference>
<comment type="catalytic activity">
    <reaction evidence="1">
        <text>ATP + protein L-histidine = ADP + protein N-phospho-L-histidine.</text>
        <dbReference type="EC" id="2.7.13.3"/>
    </reaction>
</comment>
<sequence length="239" mass="27079">MKKILVIEDENPVLTNIIEILESGGFQAIGADNGQQGVQKALEHLPDLILCDIMMPVMDGHGVLAQLRAQPTTAMIPFVFLTAKADKNDMREGMNLGADDYITKPFRRKELLEAVNIRLERRAAVMEQYASERQRAEGLQAKMQDLLQLSETKEGLLMKLIEDLSNPLSKINLAIRMLRDTPPGASRDRYLEILQEEFDREISLINQVSDLQKLLTLDNVKLLRQFNLLDRKGGNPLMR</sequence>
<evidence type="ECO:0000256" key="1">
    <source>
        <dbReference type="ARBA" id="ARBA00000085"/>
    </source>
</evidence>
<dbReference type="InterPro" id="IPR036097">
    <property type="entry name" value="HisK_dim/P_sf"/>
</dbReference>
<accession>A0A7C3ZJU8</accession>
<keyword evidence="3 5" id="KW-0597">Phosphoprotein</keyword>
<dbReference type="InterPro" id="IPR001789">
    <property type="entry name" value="Sig_transdc_resp-reg_receiver"/>
</dbReference>
<evidence type="ECO:0000256" key="5">
    <source>
        <dbReference type="PROSITE-ProRule" id="PRU00169"/>
    </source>
</evidence>
<evidence type="ECO:0000259" key="6">
    <source>
        <dbReference type="PROSITE" id="PS50110"/>
    </source>
</evidence>
<evidence type="ECO:0000256" key="4">
    <source>
        <dbReference type="ARBA" id="ARBA00023012"/>
    </source>
</evidence>
<dbReference type="Gene3D" id="3.40.50.2300">
    <property type="match status" value="1"/>
</dbReference>
<dbReference type="GO" id="GO:0000155">
    <property type="term" value="F:phosphorelay sensor kinase activity"/>
    <property type="evidence" value="ECO:0007669"/>
    <property type="project" value="InterPro"/>
</dbReference>
<dbReference type="PANTHER" id="PTHR43547:SF2">
    <property type="entry name" value="HYBRID SIGNAL TRANSDUCTION HISTIDINE KINASE C"/>
    <property type="match status" value="1"/>
</dbReference>
<dbReference type="AlphaFoldDB" id="A0A7C3ZJU8"/>
<dbReference type="SMART" id="SM00448">
    <property type="entry name" value="REC"/>
    <property type="match status" value="1"/>
</dbReference>